<dbReference type="AlphaFoldDB" id="A0A098L8M1"/>
<gene>
    <name evidence="1" type="ORF">MYP_415</name>
</gene>
<dbReference type="STRING" id="153721.MYP_415"/>
<proteinExistence type="predicted"/>
<keyword evidence="2" id="KW-1185">Reference proteome</keyword>
<protein>
    <submittedName>
        <fullName evidence="1">Uncharacterized protein</fullName>
    </submittedName>
</protein>
<accession>A0A098L8M1</accession>
<comment type="caution">
    <text evidence="1">The sequence shown here is derived from an EMBL/GenBank/DDBJ whole genome shotgun (WGS) entry which is preliminary data.</text>
</comment>
<name>A0A098L8M1_9BACT</name>
<evidence type="ECO:0000313" key="2">
    <source>
        <dbReference type="Proteomes" id="UP000030185"/>
    </source>
</evidence>
<dbReference type="EMBL" id="BBLT01000001">
    <property type="protein sequence ID" value="GAL83190.1"/>
    <property type="molecule type" value="Genomic_DNA"/>
</dbReference>
<sequence length="52" mass="6152">MISFPDLAKKMTAKKKQRSPNSICQYDLIQDLIFFNKLITKENLTKNRMFSL</sequence>
<dbReference type="Proteomes" id="UP000030185">
    <property type="component" value="Unassembled WGS sequence"/>
</dbReference>
<evidence type="ECO:0000313" key="1">
    <source>
        <dbReference type="EMBL" id="GAL83190.1"/>
    </source>
</evidence>
<reference evidence="1 2" key="1">
    <citation type="submission" date="2014-09" db="EMBL/GenBank/DDBJ databases">
        <title>Sporocytophaga myxococcoides PG-01 genome sequencing.</title>
        <authorList>
            <person name="Liu L."/>
            <person name="Gao P.J."/>
            <person name="Chen G.J."/>
            <person name="Wang L.S."/>
        </authorList>
    </citation>
    <scope>NUCLEOTIDE SEQUENCE [LARGE SCALE GENOMIC DNA]</scope>
    <source>
        <strain evidence="1 2">PG-01</strain>
    </source>
</reference>
<organism evidence="1 2">
    <name type="scientific">Sporocytophaga myxococcoides</name>
    <dbReference type="NCBI Taxonomy" id="153721"/>
    <lineage>
        <taxon>Bacteria</taxon>
        <taxon>Pseudomonadati</taxon>
        <taxon>Bacteroidota</taxon>
        <taxon>Cytophagia</taxon>
        <taxon>Cytophagales</taxon>
        <taxon>Cytophagaceae</taxon>
        <taxon>Sporocytophaga</taxon>
    </lineage>
</organism>